<sequence>MKIDLDYMANLLNVFVDSNNAQITISTLEEYGIPIESTNAASSSALDENFLFHIQLALENKLVSNQKLESHNLESLGITMYVHGVGLTEQPIRLTQKGHDFANALDNKEVLSRLKSEFKDAPFRMVFDTSQKLLEHVLKKKLDSLL</sequence>
<dbReference type="EMBL" id="KP795710">
    <property type="protein sequence ID" value="AKN40859.1"/>
    <property type="molecule type" value="Genomic_DNA"/>
</dbReference>
<evidence type="ECO:0008006" key="2">
    <source>
        <dbReference type="Google" id="ProtNLM"/>
    </source>
</evidence>
<accession>A0A0H4A3L8</accession>
<organism evidence="1">
    <name type="scientific">Vibrio sp. FF_273</name>
    <dbReference type="NCBI Taxonomy" id="1652830"/>
    <lineage>
        <taxon>Bacteria</taxon>
        <taxon>Pseudomonadati</taxon>
        <taxon>Pseudomonadota</taxon>
        <taxon>Gammaproteobacteria</taxon>
        <taxon>Vibrionales</taxon>
        <taxon>Vibrionaceae</taxon>
        <taxon>Vibrio</taxon>
    </lineage>
</organism>
<name>A0A0H4A3L8_9VIBR</name>
<evidence type="ECO:0000313" key="1">
    <source>
        <dbReference type="EMBL" id="AKN40859.1"/>
    </source>
</evidence>
<protein>
    <recommendedName>
        <fullName evidence="2">DUF2513 domain-containing protein</fullName>
    </recommendedName>
</protein>
<reference evidence="1" key="1">
    <citation type="journal article" date="2015" name="MBio">
        <title>Eco-Evolutionary Dynamics of Episomes among Ecologically Cohesive Bacterial Populations.</title>
        <authorList>
            <person name="Xue H."/>
            <person name="Cordero O.X."/>
            <person name="Camas F.M."/>
            <person name="Trimble W."/>
            <person name="Meyer F."/>
            <person name="Guglielmini J."/>
            <person name="Rocha E.P."/>
            <person name="Polz M.F."/>
        </authorList>
    </citation>
    <scope>NUCLEOTIDE SEQUENCE</scope>
    <source>
        <strain evidence="1">FF_273</strain>
    </source>
</reference>
<proteinExistence type="predicted"/>
<dbReference type="AlphaFoldDB" id="A0A0H4A3L8"/>